<dbReference type="EMBL" id="MU266644">
    <property type="protein sequence ID" value="KAH7919610.1"/>
    <property type="molecule type" value="Genomic_DNA"/>
</dbReference>
<gene>
    <name evidence="1" type="ORF">BV22DRAFT_1133702</name>
</gene>
<evidence type="ECO:0000313" key="1">
    <source>
        <dbReference type="EMBL" id="KAH7919610.1"/>
    </source>
</evidence>
<name>A0ACB8B256_9AGAM</name>
<comment type="caution">
    <text evidence="1">The sequence shown here is derived from an EMBL/GenBank/DDBJ whole genome shotgun (WGS) entry which is preliminary data.</text>
</comment>
<proteinExistence type="predicted"/>
<sequence length="479" mass="52951">MAERPAKSAEEVMIAVDVANRSVGGLTTPRVIGPGFALVFGYVEKLVNIGGVLAEVRVLGVIPKTIGTQMNLDQEVQRLWSTMADMLSFLEDAESVIEQCQVLVVSKMMQEMYECALFARNTAEMGLLVKRALRDSMSTSTDSAIEQYSAAFEELKERFKSRSKLVALMIFKDILQGVVELSTLSQDVNDLERVTLLDDLPGTDLTGVCCNLNCICLPTTREGLLCDIMAWVAASVLAARCCRHGEIDYGKHGGCALCQSQTSRRKLSIQSQHRWSRWSAFLFASIAYQLACFSSTFKDHILAVVKKYPKMAQFPPQEQLQGYIVGPMTRIASSDPIVFSGLIIIVVDALDECGGERDLDIQSLVEPGCLSKSIDGVHGTANDVLNYITVRMLEVANRHRHLSDSWKHEMEAELSLYDVHKEYAVILIISYPPDTHICADNQPDTRRAWGRETTQDIEAGFRAGAEEAEILVDALDALA</sequence>
<reference evidence="1" key="1">
    <citation type="journal article" date="2021" name="New Phytol.">
        <title>Evolutionary innovations through gain and loss of genes in the ectomycorrhizal Boletales.</title>
        <authorList>
            <person name="Wu G."/>
            <person name="Miyauchi S."/>
            <person name="Morin E."/>
            <person name="Kuo A."/>
            <person name="Drula E."/>
            <person name="Varga T."/>
            <person name="Kohler A."/>
            <person name="Feng B."/>
            <person name="Cao Y."/>
            <person name="Lipzen A."/>
            <person name="Daum C."/>
            <person name="Hundley H."/>
            <person name="Pangilinan J."/>
            <person name="Johnson J."/>
            <person name="Barry K."/>
            <person name="LaButti K."/>
            <person name="Ng V."/>
            <person name="Ahrendt S."/>
            <person name="Min B."/>
            <person name="Choi I.G."/>
            <person name="Park H."/>
            <person name="Plett J.M."/>
            <person name="Magnuson J."/>
            <person name="Spatafora J.W."/>
            <person name="Nagy L.G."/>
            <person name="Henrissat B."/>
            <person name="Grigoriev I.V."/>
            <person name="Yang Z.L."/>
            <person name="Xu J."/>
            <person name="Martin F.M."/>
        </authorList>
    </citation>
    <scope>NUCLEOTIDE SEQUENCE</scope>
    <source>
        <strain evidence="1">KUC20120723A-06</strain>
    </source>
</reference>
<organism evidence="1 2">
    <name type="scientific">Leucogyrophana mollusca</name>
    <dbReference type="NCBI Taxonomy" id="85980"/>
    <lineage>
        <taxon>Eukaryota</taxon>
        <taxon>Fungi</taxon>
        <taxon>Dikarya</taxon>
        <taxon>Basidiomycota</taxon>
        <taxon>Agaricomycotina</taxon>
        <taxon>Agaricomycetes</taxon>
        <taxon>Agaricomycetidae</taxon>
        <taxon>Boletales</taxon>
        <taxon>Boletales incertae sedis</taxon>
        <taxon>Leucogyrophana</taxon>
    </lineage>
</organism>
<accession>A0ACB8B256</accession>
<evidence type="ECO:0000313" key="2">
    <source>
        <dbReference type="Proteomes" id="UP000790709"/>
    </source>
</evidence>
<keyword evidence="2" id="KW-1185">Reference proteome</keyword>
<protein>
    <submittedName>
        <fullName evidence="1">Uncharacterized protein</fullName>
    </submittedName>
</protein>
<dbReference type="Proteomes" id="UP000790709">
    <property type="component" value="Unassembled WGS sequence"/>
</dbReference>